<feature type="binding site" evidence="1">
    <location>
        <position position="469"/>
    </location>
    <ligand>
        <name>Mg(2+)</name>
        <dbReference type="ChEBI" id="CHEBI:18420"/>
        <label>1</label>
        <note>catalytic</note>
    </ligand>
</feature>
<gene>
    <name evidence="2" type="ORF">A2765_00570</name>
</gene>
<evidence type="ECO:0000313" key="3">
    <source>
        <dbReference type="Proteomes" id="UP000176377"/>
    </source>
</evidence>
<reference evidence="2 3" key="1">
    <citation type="journal article" date="2016" name="Nat. Commun.">
        <title>Thousands of microbial genomes shed light on interconnected biogeochemical processes in an aquifer system.</title>
        <authorList>
            <person name="Anantharaman K."/>
            <person name="Brown C.T."/>
            <person name="Hug L.A."/>
            <person name="Sharon I."/>
            <person name="Castelle C.J."/>
            <person name="Probst A.J."/>
            <person name="Thomas B.C."/>
            <person name="Singh A."/>
            <person name="Wilkins M.J."/>
            <person name="Karaoz U."/>
            <person name="Brodie E.L."/>
            <person name="Williams K.H."/>
            <person name="Hubbard S.S."/>
            <person name="Banfield J.F."/>
        </authorList>
    </citation>
    <scope>NUCLEOTIDE SEQUENCE [LARGE SCALE GENOMIC DNA]</scope>
</reference>
<dbReference type="CDD" id="cd01637">
    <property type="entry name" value="IMPase_like"/>
    <property type="match status" value="1"/>
</dbReference>
<dbReference type="GO" id="GO:0008934">
    <property type="term" value="F:inositol monophosphate 1-phosphatase activity"/>
    <property type="evidence" value="ECO:0007669"/>
    <property type="project" value="TreeGrafter"/>
</dbReference>
<proteinExistence type="predicted"/>
<dbReference type="Gene3D" id="3.30.540.10">
    <property type="entry name" value="Fructose-1,6-Bisphosphatase, subunit A, domain 1"/>
    <property type="match status" value="1"/>
</dbReference>
<dbReference type="EMBL" id="MFLA01000026">
    <property type="protein sequence ID" value="OGG58859.1"/>
    <property type="molecule type" value="Genomic_DNA"/>
</dbReference>
<comment type="caution">
    <text evidence="2">The sequence shown here is derived from an EMBL/GenBank/DDBJ whole genome shotgun (WGS) entry which is preliminary data.</text>
</comment>
<dbReference type="Proteomes" id="UP000176377">
    <property type="component" value="Unassembled WGS sequence"/>
</dbReference>
<dbReference type="AlphaFoldDB" id="A0A1F6DBR4"/>
<dbReference type="PRINTS" id="PR00377">
    <property type="entry name" value="IMPHPHTASES"/>
</dbReference>
<dbReference type="GO" id="GO:0007165">
    <property type="term" value="P:signal transduction"/>
    <property type="evidence" value="ECO:0007669"/>
    <property type="project" value="TreeGrafter"/>
</dbReference>
<dbReference type="PANTHER" id="PTHR20854:SF4">
    <property type="entry name" value="INOSITOL-1-MONOPHOSPHATASE-RELATED"/>
    <property type="match status" value="1"/>
</dbReference>
<feature type="binding site" evidence="1">
    <location>
        <position position="338"/>
    </location>
    <ligand>
        <name>Mg(2+)</name>
        <dbReference type="ChEBI" id="CHEBI:18420"/>
        <label>1</label>
        <note>catalytic</note>
    </ligand>
</feature>
<dbReference type="SUPFAM" id="SSF56655">
    <property type="entry name" value="Carbohydrate phosphatase"/>
    <property type="match status" value="1"/>
</dbReference>
<dbReference type="GO" id="GO:0046872">
    <property type="term" value="F:metal ion binding"/>
    <property type="evidence" value="ECO:0007669"/>
    <property type="project" value="UniProtKB-KW"/>
</dbReference>
<dbReference type="PANTHER" id="PTHR20854">
    <property type="entry name" value="INOSITOL MONOPHOSPHATASE"/>
    <property type="match status" value="1"/>
</dbReference>
<organism evidence="2 3">
    <name type="scientific">Candidatus Kaiserbacteria bacterium RIFCSPHIGHO2_01_FULL_56_24</name>
    <dbReference type="NCBI Taxonomy" id="1798487"/>
    <lineage>
        <taxon>Bacteria</taxon>
        <taxon>Candidatus Kaiseribacteriota</taxon>
    </lineage>
</organism>
<comment type="cofactor">
    <cofactor evidence="1">
        <name>Mg(2+)</name>
        <dbReference type="ChEBI" id="CHEBI:18420"/>
    </cofactor>
</comment>
<accession>A0A1F6DBR4</accession>
<evidence type="ECO:0000313" key="2">
    <source>
        <dbReference type="EMBL" id="OGG58859.1"/>
    </source>
</evidence>
<dbReference type="InterPro" id="IPR000760">
    <property type="entry name" value="Inositol_monophosphatase-like"/>
</dbReference>
<evidence type="ECO:0008006" key="4">
    <source>
        <dbReference type="Google" id="ProtNLM"/>
    </source>
</evidence>
<name>A0A1F6DBR4_9BACT</name>
<dbReference type="GO" id="GO:0006020">
    <property type="term" value="P:inositol metabolic process"/>
    <property type="evidence" value="ECO:0007669"/>
    <property type="project" value="TreeGrafter"/>
</dbReference>
<protein>
    <recommendedName>
        <fullName evidence="4">HD domain-containing protein</fullName>
    </recommendedName>
</protein>
<feature type="binding site" evidence="1">
    <location>
        <position position="337"/>
    </location>
    <ligand>
        <name>Mg(2+)</name>
        <dbReference type="ChEBI" id="CHEBI:18420"/>
        <label>1</label>
        <note>catalytic</note>
    </ligand>
</feature>
<evidence type="ECO:0000256" key="1">
    <source>
        <dbReference type="PIRSR" id="PIRSR600760-2"/>
    </source>
</evidence>
<dbReference type="Gene3D" id="3.40.190.80">
    <property type="match status" value="1"/>
</dbReference>
<feature type="binding site" evidence="1">
    <location>
        <position position="308"/>
    </location>
    <ligand>
        <name>Mg(2+)</name>
        <dbReference type="ChEBI" id="CHEBI:18420"/>
        <label>1</label>
        <note>catalytic</note>
    </ligand>
</feature>
<sequence>MTLENPVREDAKTRYFSHFALSHMDAMRVLKKGKILGPESEGWRNVSEHCLLGGVLAYTLARLVELPKDDVAEVTEAALTHDSGKRLEREAAQISKTQTGDGRVIVRPEVQKTIAQEGAQKGLARVTGRDQRDFATWGTKEKILRYMDSCLATLPDGKAELQHWHDRFEDLRRRYPDFNVQAGMELYDEPLFDFQEKLTEKVETDLFNLIAGKNPAFAGKHKSSDLLKIVEGALAADIAAPEKRGPMMRKLLGAVVSSGTAVKEMERRFSVKEGEGHRSGVTSGDMLAQEVIFKNIAAALPDAKILSEEGAGQRNVFDVNDPKGILEGPDVVIIDPIDGTAPYANKLGTWCVGAGLMRYGELVGSAIYAPALNGGMSLVAEEGRGTYVSEWGAKTPEHIQPLREHTALRDCIVAMGVDSSLHRPLMSIVPDISPDIRAWTLANSGLLALAQVATGRLQAVIQTPQKAWDWAPAYRAVLESGMVFKFFRLVPDTETNDGTCKLIPIENYDDTAFASTPKENRLGFVAGEPGVAAWLFEKLPKTGWADY</sequence>
<dbReference type="SUPFAM" id="SSF109604">
    <property type="entry name" value="HD-domain/PDEase-like"/>
    <property type="match status" value="1"/>
</dbReference>
<keyword evidence="1" id="KW-0479">Metal-binding</keyword>
<feature type="binding site" evidence="1">
    <location>
        <position position="335"/>
    </location>
    <ligand>
        <name>Mg(2+)</name>
        <dbReference type="ChEBI" id="CHEBI:18420"/>
        <label>1</label>
        <note>catalytic</note>
    </ligand>
</feature>
<dbReference type="Pfam" id="PF00459">
    <property type="entry name" value="Inositol_P"/>
    <property type="match status" value="1"/>
</dbReference>
<keyword evidence="1" id="KW-0460">Magnesium</keyword>